<dbReference type="Proteomes" id="UP001432180">
    <property type="component" value="Chromosome"/>
</dbReference>
<comment type="subcellular location">
    <subcellularLocation>
        <location evidence="1">Cell inner membrane</location>
        <topology evidence="1">Single-pass membrane protein</topology>
    </subcellularLocation>
</comment>
<evidence type="ECO:0000256" key="5">
    <source>
        <dbReference type="ARBA" id="ARBA00022989"/>
    </source>
</evidence>
<dbReference type="InterPro" id="IPR003848">
    <property type="entry name" value="DUF218"/>
</dbReference>
<evidence type="ECO:0000256" key="2">
    <source>
        <dbReference type="ARBA" id="ARBA00022475"/>
    </source>
</evidence>
<keyword evidence="2" id="KW-1003">Cell membrane</keyword>
<keyword evidence="3" id="KW-0997">Cell inner membrane</keyword>
<evidence type="ECO:0000313" key="11">
    <source>
        <dbReference type="Proteomes" id="UP001432180"/>
    </source>
</evidence>
<keyword evidence="4" id="KW-0812">Transmembrane</keyword>
<evidence type="ECO:0000259" key="9">
    <source>
        <dbReference type="Pfam" id="PF02698"/>
    </source>
</evidence>
<organism evidence="10 11">
    <name type="scientific">Thiorhodovibrio winogradskyi</name>
    <dbReference type="NCBI Taxonomy" id="77007"/>
    <lineage>
        <taxon>Bacteria</taxon>
        <taxon>Pseudomonadati</taxon>
        <taxon>Pseudomonadota</taxon>
        <taxon>Gammaproteobacteria</taxon>
        <taxon>Chromatiales</taxon>
        <taxon>Chromatiaceae</taxon>
        <taxon>Thiorhodovibrio</taxon>
    </lineage>
</organism>
<feature type="domain" description="DUF218" evidence="9">
    <location>
        <begin position="33"/>
        <end position="153"/>
    </location>
</feature>
<evidence type="ECO:0000256" key="4">
    <source>
        <dbReference type="ARBA" id="ARBA00022692"/>
    </source>
</evidence>
<gene>
    <name evidence="10" type="ORF">Thiowin_02319</name>
</gene>
<comment type="function">
    <text evidence="7">Participates in the barrier function of the cell envelope.</text>
</comment>
<proteinExistence type="predicted"/>
<keyword evidence="5" id="KW-1133">Transmembrane helix</keyword>
<dbReference type="EMBL" id="CP121472">
    <property type="protein sequence ID" value="WPL17316.1"/>
    <property type="molecule type" value="Genomic_DNA"/>
</dbReference>
<name>A0ABZ0S8I3_9GAMM</name>
<accession>A0ABZ0S8I3</accession>
<dbReference type="CDD" id="cd06259">
    <property type="entry name" value="YdcF-like"/>
    <property type="match status" value="1"/>
</dbReference>
<evidence type="ECO:0000313" key="10">
    <source>
        <dbReference type="EMBL" id="WPL17316.1"/>
    </source>
</evidence>
<dbReference type="PANTHER" id="PTHR30336:SF0">
    <property type="entry name" value="PROTEIN SANA"/>
    <property type="match status" value="1"/>
</dbReference>
<protein>
    <submittedName>
        <fullName evidence="10">Vancomycin high temperature exclusion protein</fullName>
    </submittedName>
</protein>
<dbReference type="InterPro" id="IPR051599">
    <property type="entry name" value="Cell_Envelope_Assoc"/>
</dbReference>
<evidence type="ECO:0000256" key="3">
    <source>
        <dbReference type="ARBA" id="ARBA00022519"/>
    </source>
</evidence>
<evidence type="ECO:0000256" key="8">
    <source>
        <dbReference type="SAM" id="MobiDB-lite"/>
    </source>
</evidence>
<feature type="region of interest" description="Disordered" evidence="8">
    <location>
        <begin position="201"/>
        <end position="226"/>
    </location>
</feature>
<keyword evidence="6" id="KW-0472">Membrane</keyword>
<dbReference type="PANTHER" id="PTHR30336">
    <property type="entry name" value="INNER MEMBRANE PROTEIN, PROBABLE PERMEASE"/>
    <property type="match status" value="1"/>
</dbReference>
<evidence type="ECO:0000256" key="1">
    <source>
        <dbReference type="ARBA" id="ARBA00004377"/>
    </source>
</evidence>
<reference evidence="10 11" key="1">
    <citation type="journal article" date="2023" name="Microorganisms">
        <title>Thiorhodovibrio frisius and Trv. litoralis spp. nov., Two Novel Members from a Clade of Fastidious Purple Sulfur Bacteria That Exhibit Unique Red-Shifted Light-Harvesting Capabilities.</title>
        <authorList>
            <person name="Methner A."/>
            <person name="Kuzyk S.B."/>
            <person name="Petersen J."/>
            <person name="Bauer S."/>
            <person name="Brinkmann H."/>
            <person name="Sichau K."/>
            <person name="Wanner G."/>
            <person name="Wolf J."/>
            <person name="Neumann-Schaal M."/>
            <person name="Henke P."/>
            <person name="Tank M."/>
            <person name="Sproer C."/>
            <person name="Bunk B."/>
            <person name="Overmann J."/>
        </authorList>
    </citation>
    <scope>NUCLEOTIDE SEQUENCE [LARGE SCALE GENOMIC DNA]</scope>
    <source>
        <strain evidence="10 11">DSM 6702</strain>
    </source>
</reference>
<keyword evidence="11" id="KW-1185">Reference proteome</keyword>
<evidence type="ECO:0000256" key="7">
    <source>
        <dbReference type="ARBA" id="ARBA00037355"/>
    </source>
</evidence>
<dbReference type="Pfam" id="PF02698">
    <property type="entry name" value="DUF218"/>
    <property type="match status" value="1"/>
</dbReference>
<sequence length="226" mass="24964">MLMTVLLLGDLWVSWRADPWITRDLAEVEPVPVALVLGTARRTHRGRPNEFYRARLEAAAALYHQGRVRGILVSGDNGSRYYNEPQVMRKDLIELGVSDAHITLDYAGFRTLDSVVRAQKVFGLDHFLIISQSYHAERGVFIARQRGINALGFAAPDPGGIGGLKVRLREVLARAIAIWDLFSDREPKFLGKPEMVRLRDAEGVGPDAESAASAEQGADSQNAPPH</sequence>
<evidence type="ECO:0000256" key="6">
    <source>
        <dbReference type="ARBA" id="ARBA00023136"/>
    </source>
</evidence>